<evidence type="ECO:0000313" key="1">
    <source>
        <dbReference type="EMBL" id="RVY29523.1"/>
    </source>
</evidence>
<proteinExistence type="predicted"/>
<evidence type="ECO:0000313" key="2">
    <source>
        <dbReference type="Proteomes" id="UP000288766"/>
    </source>
</evidence>
<keyword evidence="1" id="KW-0378">Hydrolase</keyword>
<gene>
    <name evidence="1" type="ORF">ECC12_03430</name>
</gene>
<keyword evidence="1" id="KW-0540">Nuclease</keyword>
<dbReference type="EMBL" id="RJEO01000006">
    <property type="protein sequence ID" value="RVY29523.1"/>
    <property type="molecule type" value="Genomic_DNA"/>
</dbReference>
<sequence>MLLVSHFLNDNIDPFNLGVLLSRFQIKINAY</sequence>
<accession>A0A3N5CBI6</accession>
<reference evidence="1 2" key="1">
    <citation type="submission" date="2018-10" db="EMBL/GenBank/DDBJ databases">
        <title>Genetic determinants and prediction of antibiotic resistance phenotypes in Helicobacter pylori.</title>
        <authorList>
            <person name="Wagner K."/>
        </authorList>
    </citation>
    <scope>NUCLEOTIDE SEQUENCE [LARGE SCALE GENOMIC DNA]</scope>
    <source>
        <strain evidence="1 2">ZH15</strain>
    </source>
</reference>
<dbReference type="GO" id="GO:0004519">
    <property type="term" value="F:endonuclease activity"/>
    <property type="evidence" value="ECO:0007669"/>
    <property type="project" value="UniProtKB-KW"/>
</dbReference>
<name>A0A3N5CBI6_HELPX</name>
<keyword evidence="1" id="KW-0255">Endonuclease</keyword>
<dbReference type="AlphaFoldDB" id="A0A3N5CBI6"/>
<organism evidence="1 2">
    <name type="scientific">Helicobacter pylori</name>
    <name type="common">Campylobacter pylori</name>
    <dbReference type="NCBI Taxonomy" id="210"/>
    <lineage>
        <taxon>Bacteria</taxon>
        <taxon>Pseudomonadati</taxon>
        <taxon>Campylobacterota</taxon>
        <taxon>Epsilonproteobacteria</taxon>
        <taxon>Campylobacterales</taxon>
        <taxon>Helicobacteraceae</taxon>
        <taxon>Helicobacter</taxon>
    </lineage>
</organism>
<comment type="caution">
    <text evidence="1">The sequence shown here is derived from an EMBL/GenBank/DDBJ whole genome shotgun (WGS) entry which is preliminary data.</text>
</comment>
<protein>
    <submittedName>
        <fullName evidence="1">Type II restriction endonuclease</fullName>
    </submittedName>
</protein>
<dbReference type="Proteomes" id="UP000288766">
    <property type="component" value="Unassembled WGS sequence"/>
</dbReference>